<evidence type="ECO:0000256" key="1">
    <source>
        <dbReference type="ARBA" id="ARBA00004370"/>
    </source>
</evidence>
<dbReference type="EMBL" id="MVHS01000002">
    <property type="protein sequence ID" value="ORA73906.1"/>
    <property type="molecule type" value="Genomic_DNA"/>
</dbReference>
<keyword evidence="6" id="KW-1185">Reference proteome</keyword>
<sequence>MSHWQADDENSATAADDSASEPDVTTPQATGARGRRVGLRTVVTGLLLALSLATSVVFVWQAHTRHQLDAAREQALQAAKDYAVVLTTLDVTNIDANYRDTLAGATGKFKDDYSQGSSQMRQILIDNHASGTGIVVDAAVKSATPTRVEVLLFVDQSITNAANPSPRIDRNRIDMTMDLVGGRWLASNVEIL</sequence>
<dbReference type="OrthoDB" id="5188486at2"/>
<proteinExistence type="predicted"/>
<accession>A0A1X0DNE1</accession>
<evidence type="ECO:0000313" key="6">
    <source>
        <dbReference type="Proteomes" id="UP000192801"/>
    </source>
</evidence>
<keyword evidence="2 4" id="KW-0472">Membrane</keyword>
<evidence type="ECO:0000256" key="2">
    <source>
        <dbReference type="ARBA" id="ARBA00023136"/>
    </source>
</evidence>
<reference evidence="5 6" key="1">
    <citation type="submission" date="2016-12" db="EMBL/GenBank/DDBJ databases">
        <title>The new phylogeny of genus Mycobacterium.</title>
        <authorList>
            <person name="Tortoli E."/>
            <person name="Trovato A."/>
            <person name="Cirillo D.M."/>
        </authorList>
    </citation>
    <scope>NUCLEOTIDE SEQUENCE [LARGE SCALE GENOMIC DNA]</scope>
    <source>
        <strain evidence="5 6">DSM 45130</strain>
    </source>
</reference>
<feature type="region of interest" description="Disordered" evidence="3">
    <location>
        <begin position="1"/>
        <end position="33"/>
    </location>
</feature>
<comment type="caution">
    <text evidence="5">The sequence shown here is derived from an EMBL/GenBank/DDBJ whole genome shotgun (WGS) entry which is preliminary data.</text>
</comment>
<dbReference type="PANTHER" id="PTHR37042:SF4">
    <property type="entry name" value="OUTER MEMBRANE PROTEIN RV1973"/>
    <property type="match status" value="1"/>
</dbReference>
<evidence type="ECO:0000256" key="3">
    <source>
        <dbReference type="SAM" id="MobiDB-lite"/>
    </source>
</evidence>
<dbReference type="AlphaFoldDB" id="A0A1X0DNE1"/>
<keyword evidence="4" id="KW-1133">Transmembrane helix</keyword>
<gene>
    <name evidence="5" type="ORF">BST26_01460</name>
</gene>
<organism evidence="5 6">
    <name type="scientific">Mycolicibacterium insubricum</name>
    <dbReference type="NCBI Taxonomy" id="444597"/>
    <lineage>
        <taxon>Bacteria</taxon>
        <taxon>Bacillati</taxon>
        <taxon>Actinomycetota</taxon>
        <taxon>Actinomycetes</taxon>
        <taxon>Mycobacteriales</taxon>
        <taxon>Mycobacteriaceae</taxon>
        <taxon>Mycolicibacterium</taxon>
    </lineage>
</organism>
<dbReference type="Proteomes" id="UP000192801">
    <property type="component" value="Unassembled WGS sequence"/>
</dbReference>
<dbReference type="GO" id="GO:0016020">
    <property type="term" value="C:membrane"/>
    <property type="evidence" value="ECO:0007669"/>
    <property type="project" value="UniProtKB-SubCell"/>
</dbReference>
<dbReference type="STRING" id="444597.BST26_01460"/>
<comment type="subcellular location">
    <subcellularLocation>
        <location evidence="1">Membrane</location>
    </subcellularLocation>
</comment>
<dbReference type="PANTHER" id="PTHR37042">
    <property type="entry name" value="OUTER MEMBRANE PROTEIN RV1973"/>
    <property type="match status" value="1"/>
</dbReference>
<evidence type="ECO:0000313" key="5">
    <source>
        <dbReference type="EMBL" id="ORA73906.1"/>
    </source>
</evidence>
<protein>
    <submittedName>
        <fullName evidence="5">Mce protein</fullName>
    </submittedName>
</protein>
<name>A0A1X0DNE1_9MYCO</name>
<evidence type="ECO:0000256" key="4">
    <source>
        <dbReference type="SAM" id="Phobius"/>
    </source>
</evidence>
<keyword evidence="4" id="KW-0812">Transmembrane</keyword>
<feature type="transmembrane region" description="Helical" evidence="4">
    <location>
        <begin position="37"/>
        <end position="60"/>
    </location>
</feature>